<keyword evidence="2" id="KW-1185">Reference proteome</keyword>
<accession>A0AAD3TIR3</accession>
<evidence type="ECO:0000313" key="1">
    <source>
        <dbReference type="EMBL" id="GMH29919.1"/>
    </source>
</evidence>
<dbReference type="EMBL" id="BSYO01000037">
    <property type="protein sequence ID" value="GMH29919.1"/>
    <property type="molecule type" value="Genomic_DNA"/>
</dbReference>
<comment type="caution">
    <text evidence="1">The sequence shown here is derived from an EMBL/GenBank/DDBJ whole genome shotgun (WGS) entry which is preliminary data.</text>
</comment>
<dbReference type="AlphaFoldDB" id="A0AAD3TIR3"/>
<gene>
    <name evidence="1" type="ORF">Nepgr_031762</name>
</gene>
<reference evidence="1" key="1">
    <citation type="submission" date="2023-05" db="EMBL/GenBank/DDBJ databases">
        <title>Nepenthes gracilis genome sequencing.</title>
        <authorList>
            <person name="Fukushima K."/>
        </authorList>
    </citation>
    <scope>NUCLEOTIDE SEQUENCE</scope>
    <source>
        <strain evidence="1">SING2019-196</strain>
    </source>
</reference>
<proteinExistence type="predicted"/>
<sequence>MPIHEHNPAHASGNASGLLDCQLRKFIIHRPATGIQNRLLTVAQQGPKAECSSSETSSNIFSSAYQHTNRVYKSMDQCCSVLYAAKVVQHHFSIATADRMQVVSAEGSVTNHHSICC</sequence>
<protein>
    <submittedName>
        <fullName evidence="1">Uncharacterized protein</fullName>
    </submittedName>
</protein>
<name>A0AAD3TIR3_NEPGR</name>
<dbReference type="Proteomes" id="UP001279734">
    <property type="component" value="Unassembled WGS sequence"/>
</dbReference>
<evidence type="ECO:0000313" key="2">
    <source>
        <dbReference type="Proteomes" id="UP001279734"/>
    </source>
</evidence>
<organism evidence="1 2">
    <name type="scientific">Nepenthes gracilis</name>
    <name type="common">Slender pitcher plant</name>
    <dbReference type="NCBI Taxonomy" id="150966"/>
    <lineage>
        <taxon>Eukaryota</taxon>
        <taxon>Viridiplantae</taxon>
        <taxon>Streptophyta</taxon>
        <taxon>Embryophyta</taxon>
        <taxon>Tracheophyta</taxon>
        <taxon>Spermatophyta</taxon>
        <taxon>Magnoliopsida</taxon>
        <taxon>eudicotyledons</taxon>
        <taxon>Gunneridae</taxon>
        <taxon>Pentapetalae</taxon>
        <taxon>Caryophyllales</taxon>
        <taxon>Nepenthaceae</taxon>
        <taxon>Nepenthes</taxon>
    </lineage>
</organism>